<protein>
    <recommendedName>
        <fullName evidence="4">Epoxide hydrolase N-terminal domain-containing protein</fullName>
    </recommendedName>
</protein>
<gene>
    <name evidence="5" type="ORF">FN846DRAFT_989114</name>
</gene>
<evidence type="ECO:0000256" key="2">
    <source>
        <dbReference type="ARBA" id="ARBA00022801"/>
    </source>
</evidence>
<dbReference type="InterPro" id="IPR029058">
    <property type="entry name" value="AB_hydrolase_fold"/>
</dbReference>
<dbReference type="Gene3D" id="3.40.50.1820">
    <property type="entry name" value="alpha/beta hydrolase"/>
    <property type="match status" value="1"/>
</dbReference>
<evidence type="ECO:0000256" key="1">
    <source>
        <dbReference type="ARBA" id="ARBA00010088"/>
    </source>
</evidence>
<feature type="active site" description="Proton acceptor" evidence="3">
    <location>
        <position position="363"/>
    </location>
</feature>
<dbReference type="InterPro" id="IPR010497">
    <property type="entry name" value="Epoxide_hydro_N"/>
</dbReference>
<reference evidence="5 6" key="1">
    <citation type="submission" date="2019-09" db="EMBL/GenBank/DDBJ databases">
        <title>Draft genome of the ectomycorrhizal ascomycete Sphaerosporella brunnea.</title>
        <authorList>
            <consortium name="DOE Joint Genome Institute"/>
            <person name="Benucci G.M."/>
            <person name="Marozzi G."/>
            <person name="Antonielli L."/>
            <person name="Sanchez S."/>
            <person name="Marco P."/>
            <person name="Wang X."/>
            <person name="Falini L.B."/>
            <person name="Barry K."/>
            <person name="Haridas S."/>
            <person name="Lipzen A."/>
            <person name="Labutti K."/>
            <person name="Grigoriev I.V."/>
            <person name="Murat C."/>
            <person name="Martin F."/>
            <person name="Albertini E."/>
            <person name="Donnini D."/>
            <person name="Bonito G."/>
        </authorList>
    </citation>
    <scope>NUCLEOTIDE SEQUENCE [LARGE SCALE GENOMIC DNA]</scope>
    <source>
        <strain evidence="5 6">Sb_GMNB300</strain>
    </source>
</reference>
<dbReference type="PANTHER" id="PTHR21661">
    <property type="entry name" value="EPOXIDE HYDROLASE 1-RELATED"/>
    <property type="match status" value="1"/>
</dbReference>
<dbReference type="Proteomes" id="UP000326924">
    <property type="component" value="Unassembled WGS sequence"/>
</dbReference>
<dbReference type="OrthoDB" id="7130006at2759"/>
<feature type="active site" description="Proton donor" evidence="3">
    <location>
        <position position="302"/>
    </location>
</feature>
<feature type="active site" description="Nucleophile" evidence="3">
    <location>
        <position position="179"/>
    </location>
</feature>
<dbReference type="PANTHER" id="PTHR21661:SF39">
    <property type="entry name" value="HYDROLASE, PUTATIVE (AFU_ORTHOLOGUE AFUA_3G08960)-RELATED"/>
    <property type="match status" value="1"/>
</dbReference>
<name>A0A5J5ER83_9PEZI</name>
<feature type="domain" description="Epoxide hydrolase N-terminal" evidence="4">
    <location>
        <begin position="12"/>
        <end position="119"/>
    </location>
</feature>
<comment type="caution">
    <text evidence="5">The sequence shown here is derived from an EMBL/GenBank/DDBJ whole genome shotgun (WGS) entry which is preliminary data.</text>
</comment>
<sequence length="392" mass="43453">MMASQEPSITPTPFRISIPKEKLVALRTLLENSPIPAPFYEGQHANFGVTTAWMTAAKDYWLNSFDWTEYENTLNTYPHFLLTDPNTSQTLHFLHHRCANASAPALLLLHGWPSSFAEFLPLIPHLAADFHLVIPSLPGFCFSTPPPLAHDFTLAACAAQLDTLMQRLGYAAYHVHGGDLGAFLGRLLGAGPYPAVRGVHATMVWVLPRAELAPPTSLPAREQEGLRRGREFASVGSAYALEHATRPATIAHVLAASPLALLAWVGEKFLAWTHAPPPLRTVVEAAALCWLTATPATAVWAYRDIFLPARLRAWNRVLPGEALWIRVPMGVSSFASEIVPVPRKWAEMTGRMVFWRWHEKGGHFPAFETPETLALDLREFVDIVEKSERAKL</sequence>
<keyword evidence="2" id="KW-0378">Hydrolase</keyword>
<organism evidence="5 6">
    <name type="scientific">Sphaerosporella brunnea</name>
    <dbReference type="NCBI Taxonomy" id="1250544"/>
    <lineage>
        <taxon>Eukaryota</taxon>
        <taxon>Fungi</taxon>
        <taxon>Dikarya</taxon>
        <taxon>Ascomycota</taxon>
        <taxon>Pezizomycotina</taxon>
        <taxon>Pezizomycetes</taxon>
        <taxon>Pezizales</taxon>
        <taxon>Pyronemataceae</taxon>
        <taxon>Sphaerosporella</taxon>
    </lineage>
</organism>
<comment type="similarity">
    <text evidence="1">Belongs to the peptidase S33 family.</text>
</comment>
<dbReference type="EMBL" id="VXIS01000157">
    <property type="protein sequence ID" value="KAA8900210.1"/>
    <property type="molecule type" value="Genomic_DNA"/>
</dbReference>
<evidence type="ECO:0000256" key="3">
    <source>
        <dbReference type="PIRSR" id="PIRSR001112-1"/>
    </source>
</evidence>
<dbReference type="AlphaFoldDB" id="A0A5J5ER83"/>
<accession>A0A5J5ER83</accession>
<dbReference type="InterPro" id="IPR000639">
    <property type="entry name" value="Epox_hydrolase-like"/>
</dbReference>
<evidence type="ECO:0000313" key="6">
    <source>
        <dbReference type="Proteomes" id="UP000326924"/>
    </source>
</evidence>
<evidence type="ECO:0000313" key="5">
    <source>
        <dbReference type="EMBL" id="KAA8900210.1"/>
    </source>
</evidence>
<dbReference type="GO" id="GO:0004301">
    <property type="term" value="F:epoxide hydrolase activity"/>
    <property type="evidence" value="ECO:0007669"/>
    <property type="project" value="TreeGrafter"/>
</dbReference>
<dbReference type="SUPFAM" id="SSF53474">
    <property type="entry name" value="alpha/beta-Hydrolases"/>
    <property type="match status" value="1"/>
</dbReference>
<dbReference type="GO" id="GO:0097176">
    <property type="term" value="P:epoxide metabolic process"/>
    <property type="evidence" value="ECO:0007669"/>
    <property type="project" value="TreeGrafter"/>
</dbReference>
<dbReference type="InParanoid" id="A0A5J5ER83"/>
<dbReference type="PIRSF" id="PIRSF001112">
    <property type="entry name" value="Epoxide_hydrolase"/>
    <property type="match status" value="1"/>
</dbReference>
<evidence type="ECO:0000259" key="4">
    <source>
        <dbReference type="Pfam" id="PF06441"/>
    </source>
</evidence>
<dbReference type="Pfam" id="PF06441">
    <property type="entry name" value="EHN"/>
    <property type="match status" value="1"/>
</dbReference>
<proteinExistence type="inferred from homology"/>
<dbReference type="PRINTS" id="PR00412">
    <property type="entry name" value="EPOXHYDRLASE"/>
</dbReference>
<dbReference type="InterPro" id="IPR016292">
    <property type="entry name" value="Epoxide_hydrolase"/>
</dbReference>
<keyword evidence="6" id="KW-1185">Reference proteome</keyword>